<evidence type="ECO:0000313" key="17">
    <source>
        <dbReference type="Proteomes" id="UP001059041"/>
    </source>
</evidence>
<dbReference type="PANTHER" id="PTHR13483:SF3">
    <property type="entry name" value="BOX C_D SNORNA PROTEIN 1"/>
    <property type="match status" value="1"/>
</dbReference>
<keyword evidence="3" id="KW-0597">Phosphoprotein</keyword>
<dbReference type="GO" id="GO:0008270">
    <property type="term" value="F:zinc ion binding"/>
    <property type="evidence" value="ECO:0007669"/>
    <property type="project" value="UniProtKB-UniRule"/>
</dbReference>
<dbReference type="Pfam" id="PF04438">
    <property type="entry name" value="zf-HIT"/>
    <property type="match status" value="1"/>
</dbReference>
<evidence type="ECO:0000256" key="7">
    <source>
        <dbReference type="ARBA" id="ARBA00022843"/>
    </source>
</evidence>
<proteinExistence type="inferred from homology"/>
<evidence type="ECO:0000256" key="12">
    <source>
        <dbReference type="ARBA" id="ARBA00077531"/>
    </source>
</evidence>
<feature type="domain" description="HIT-type" evidence="15">
    <location>
        <begin position="27"/>
        <end position="61"/>
    </location>
</feature>
<feature type="region of interest" description="Disordered" evidence="14">
    <location>
        <begin position="266"/>
        <end position="340"/>
    </location>
</feature>
<dbReference type="FunFam" id="3.30.60.190:FF:000001">
    <property type="entry name" value="box C/D snoRNA protein 1"/>
    <property type="match status" value="1"/>
</dbReference>
<organism evidence="16 17">
    <name type="scientific">Triplophysa rosa</name>
    <name type="common">Cave loach</name>
    <dbReference type="NCBI Taxonomy" id="992332"/>
    <lineage>
        <taxon>Eukaryota</taxon>
        <taxon>Metazoa</taxon>
        <taxon>Chordata</taxon>
        <taxon>Craniata</taxon>
        <taxon>Vertebrata</taxon>
        <taxon>Euteleostomi</taxon>
        <taxon>Actinopterygii</taxon>
        <taxon>Neopterygii</taxon>
        <taxon>Teleostei</taxon>
        <taxon>Ostariophysi</taxon>
        <taxon>Cypriniformes</taxon>
        <taxon>Nemacheilidae</taxon>
        <taxon>Triplophysa</taxon>
    </lineage>
</organism>
<dbReference type="Gene3D" id="3.30.60.190">
    <property type="match status" value="1"/>
</dbReference>
<evidence type="ECO:0000256" key="2">
    <source>
        <dbReference type="ARBA" id="ARBA00022517"/>
    </source>
</evidence>
<keyword evidence="7" id="KW-0832">Ubl conjugation</keyword>
<evidence type="ECO:0000256" key="14">
    <source>
        <dbReference type="SAM" id="MobiDB-lite"/>
    </source>
</evidence>
<dbReference type="SUPFAM" id="SSF144232">
    <property type="entry name" value="HIT/MYND zinc finger-like"/>
    <property type="match status" value="1"/>
</dbReference>
<evidence type="ECO:0000256" key="9">
    <source>
        <dbReference type="ARBA" id="ARBA00049654"/>
    </source>
</evidence>
<protein>
    <recommendedName>
        <fullName evidence="11">Box C/D snoRNA protein 1</fullName>
    </recommendedName>
    <alternativeName>
        <fullName evidence="12">Zinc finger HIT domain-containing protein 6</fullName>
    </alternativeName>
</protein>
<evidence type="ECO:0000256" key="11">
    <source>
        <dbReference type="ARBA" id="ARBA00068630"/>
    </source>
</evidence>
<name>A0A9W7WBD3_TRIRA</name>
<comment type="caution">
    <text evidence="16">The sequence shown here is derived from an EMBL/GenBank/DDBJ whole genome shotgun (WGS) entry which is preliminary data.</text>
</comment>
<dbReference type="GO" id="GO:0000463">
    <property type="term" value="P:maturation of LSU-rRNA from tricistronic rRNA transcript (SSU-rRNA, 5.8S rRNA, LSU-rRNA)"/>
    <property type="evidence" value="ECO:0007669"/>
    <property type="project" value="TreeGrafter"/>
</dbReference>
<dbReference type="AlphaFoldDB" id="A0A9W7WBD3"/>
<evidence type="ECO:0000313" key="16">
    <source>
        <dbReference type="EMBL" id="KAI7793861.1"/>
    </source>
</evidence>
<dbReference type="Pfam" id="PF25790">
    <property type="entry name" value="BCD1"/>
    <property type="match status" value="1"/>
</dbReference>
<keyword evidence="17" id="KW-1185">Reference proteome</keyword>
<evidence type="ECO:0000259" key="15">
    <source>
        <dbReference type="PROSITE" id="PS51083"/>
    </source>
</evidence>
<evidence type="ECO:0000256" key="13">
    <source>
        <dbReference type="PROSITE-ProRule" id="PRU00453"/>
    </source>
</evidence>
<evidence type="ECO:0000256" key="10">
    <source>
        <dbReference type="ARBA" id="ARBA00061949"/>
    </source>
</evidence>
<dbReference type="EMBL" id="JAFHDT010000021">
    <property type="protein sequence ID" value="KAI7793861.1"/>
    <property type="molecule type" value="Genomic_DNA"/>
</dbReference>
<dbReference type="InterPro" id="IPR007529">
    <property type="entry name" value="Znf_HIT"/>
</dbReference>
<evidence type="ECO:0000256" key="3">
    <source>
        <dbReference type="ARBA" id="ARBA00022553"/>
    </source>
</evidence>
<sequence>MISVMDDNDTAEDERRGVKRKMSLSRCDVCGTEEARYRCPNCMKHTCSLSCVKQHKMSSGCSGVRDKTAFISLSQFDEMNLLSDYRFLEDTDRLRQSSNRDAVLHASRRHPKEGMWLIRKARAAKVTLKILPKVFSRHRENTTIFRRADGRVHWHLKIHFPQSAAVYSERFPDNREVRQILHDFIHPSESDPVRRQKLKVYVQSPQEDIKIFMRSEQAQPNTLRYLELDPQKTLGENLMHTTVVEYPEIFVVLKQHSQEYVTQMKASSHVPKKAKIISEADELEDGEIRSDDDESDGDDVVTEKTAPGRRDEDDDEEKTQACIDRHMGSPPSINSRAEERSIVSQTLGDVGGQTETLSSFSMDVRNNPHEREEIETQTCQTCTVEHEGVSCAHASICGSEAQGNMHRNLNRANANIYASDGHICADGTREKTHDSLDTENAGFASQHLIPQDIQSETDSHADISDSMGGENANIYSCEGHVPAVVHSKDVNIDSVDVQSANVYASNSCTPEDTHVDESNQANVENANICASDSCIARDNQVECASQMNIKDANVYASDSCSLEDTHVDESNQANVENANICASDSCIARDNQVECASQMNMEDANVYASDSCSLEDTHVDESNQANVENANICASDSCIARDMHVEGLNQSNEDTVNVENANVYASEGHVLADIPSEGSGQVNIGDSYQTVCGTEHRV</sequence>
<dbReference type="GO" id="GO:0070761">
    <property type="term" value="C:pre-snoRNP complex"/>
    <property type="evidence" value="ECO:0007669"/>
    <property type="project" value="TreeGrafter"/>
</dbReference>
<keyword evidence="5 13" id="KW-0863">Zinc-finger</keyword>
<keyword evidence="2" id="KW-0690">Ribosome biogenesis</keyword>
<dbReference type="InterPro" id="IPR057721">
    <property type="entry name" value="BCD1_alpha/beta"/>
</dbReference>
<comment type="function">
    <text evidence="8">Required for box C/D snoRNAs accumulation involved in snoRNA processing, snoRNA transport to the nucleolus and ribosome biogenesis.</text>
</comment>
<comment type="similarity">
    <text evidence="9">Belongs to the BCD1 family.</text>
</comment>
<comment type="subunit">
    <text evidence="10">Interacts with FBL, SNU13, NOP58, NUFIP1, RUVBL1, RUVBL2 and TAF9. Interacts (via HIT-type zinc finger) with the RUVBL1/RUVBL2 complex in the presence of ADP.</text>
</comment>
<dbReference type="Proteomes" id="UP001059041">
    <property type="component" value="Linkage Group LG21"/>
</dbReference>
<evidence type="ECO:0000256" key="6">
    <source>
        <dbReference type="ARBA" id="ARBA00022833"/>
    </source>
</evidence>
<keyword evidence="1" id="KW-1017">Isopeptide bond</keyword>
<accession>A0A9W7WBD3</accession>
<evidence type="ECO:0000256" key="5">
    <source>
        <dbReference type="ARBA" id="ARBA00022771"/>
    </source>
</evidence>
<dbReference type="PANTHER" id="PTHR13483">
    <property type="entry name" value="BOX C_D SNORNA PROTEIN 1-RELATED"/>
    <property type="match status" value="1"/>
</dbReference>
<dbReference type="GO" id="GO:0048254">
    <property type="term" value="P:snoRNA localization"/>
    <property type="evidence" value="ECO:0007669"/>
    <property type="project" value="TreeGrafter"/>
</dbReference>
<evidence type="ECO:0000256" key="4">
    <source>
        <dbReference type="ARBA" id="ARBA00022723"/>
    </source>
</evidence>
<keyword evidence="6" id="KW-0862">Zinc</keyword>
<dbReference type="InterPro" id="IPR051639">
    <property type="entry name" value="BCD1"/>
</dbReference>
<dbReference type="GO" id="GO:0000492">
    <property type="term" value="P:box C/D snoRNP assembly"/>
    <property type="evidence" value="ECO:0007669"/>
    <property type="project" value="TreeGrafter"/>
</dbReference>
<feature type="compositionally biased region" description="Acidic residues" evidence="14">
    <location>
        <begin position="279"/>
        <end position="300"/>
    </location>
</feature>
<evidence type="ECO:0000256" key="1">
    <source>
        <dbReference type="ARBA" id="ARBA00022499"/>
    </source>
</evidence>
<reference evidence="16" key="1">
    <citation type="submission" date="2021-02" db="EMBL/GenBank/DDBJ databases">
        <title>Comparative genomics reveals that relaxation of natural selection precedes convergent phenotypic evolution of cavefish.</title>
        <authorList>
            <person name="Peng Z."/>
        </authorList>
    </citation>
    <scope>NUCLEOTIDE SEQUENCE</scope>
    <source>
        <tissue evidence="16">Muscle</tissue>
    </source>
</reference>
<gene>
    <name evidence="16" type="ORF">IRJ41_000908</name>
</gene>
<dbReference type="GO" id="GO:0005634">
    <property type="term" value="C:nucleus"/>
    <property type="evidence" value="ECO:0007669"/>
    <property type="project" value="TreeGrafter"/>
</dbReference>
<dbReference type="CDD" id="cd23023">
    <property type="entry name" value="zf-HIT_BCD1"/>
    <property type="match status" value="1"/>
</dbReference>
<dbReference type="PROSITE" id="PS51083">
    <property type="entry name" value="ZF_HIT"/>
    <property type="match status" value="1"/>
</dbReference>
<evidence type="ECO:0000256" key="8">
    <source>
        <dbReference type="ARBA" id="ARBA00049598"/>
    </source>
</evidence>
<keyword evidence="4" id="KW-0479">Metal-binding</keyword>